<gene>
    <name evidence="3" type="ORF">HK100_005009</name>
</gene>
<name>A0AAD5T6Q3_9FUNG</name>
<proteinExistence type="inferred from homology"/>
<dbReference type="Proteomes" id="UP001211907">
    <property type="component" value="Unassembled WGS sequence"/>
</dbReference>
<feature type="compositionally biased region" description="Basic and acidic residues" evidence="2">
    <location>
        <begin position="259"/>
        <end position="270"/>
    </location>
</feature>
<feature type="compositionally biased region" description="Basic and acidic residues" evidence="2">
    <location>
        <begin position="299"/>
        <end position="330"/>
    </location>
</feature>
<protein>
    <submittedName>
        <fullName evidence="3">Uncharacterized protein</fullName>
    </submittedName>
</protein>
<accession>A0AAD5T6Q3</accession>
<evidence type="ECO:0000256" key="2">
    <source>
        <dbReference type="SAM" id="MobiDB-lite"/>
    </source>
</evidence>
<dbReference type="GO" id="GO:0003729">
    <property type="term" value="F:mRNA binding"/>
    <property type="evidence" value="ECO:0007669"/>
    <property type="project" value="InterPro"/>
</dbReference>
<feature type="region of interest" description="Disordered" evidence="2">
    <location>
        <begin position="226"/>
        <end position="330"/>
    </location>
</feature>
<dbReference type="Pfam" id="PF03194">
    <property type="entry name" value="LUC7"/>
    <property type="match status" value="1"/>
</dbReference>
<dbReference type="AlphaFoldDB" id="A0AAD5T6Q3"/>
<feature type="compositionally biased region" description="Gly residues" evidence="2">
    <location>
        <begin position="236"/>
        <end position="258"/>
    </location>
</feature>
<dbReference type="InterPro" id="IPR004882">
    <property type="entry name" value="Luc7-rel"/>
</dbReference>
<dbReference type="GO" id="GO:0006376">
    <property type="term" value="P:mRNA splice site recognition"/>
    <property type="evidence" value="ECO:0007669"/>
    <property type="project" value="InterPro"/>
</dbReference>
<dbReference type="PANTHER" id="PTHR12375">
    <property type="entry name" value="RNA-BINDING PROTEIN LUC7-RELATED"/>
    <property type="match status" value="1"/>
</dbReference>
<comment type="caution">
    <text evidence="3">The sequence shown here is derived from an EMBL/GenBank/DDBJ whole genome shotgun (WGS) entry which is preliminary data.</text>
</comment>
<sequence length="330" mass="37286">MDAQRKLLEELMNPLLGTTKTYKDPQMCPYQLAAGYCPYDLFTNTKCDIGMCDRKLHDEKLVAMYQASPDRFKLGHEQSFFGLANRLVQDMDRTIRRQKDKVNVQMGLADDTSLADANTKDDDEKEERLAMIEGQMKDYVKQMEELGIAGHVDRAIDLWVAVELLKANVEAIKNATNSRRLVVCEICSATLVANDSTQRMQDHITGKQHVGYKKLREWIKEWDKRRDDSSRRGVGAADGVGGGSNSSGNGGAGGGGGGGDRDRERDRDSRGGSGGWSGRRDEGRDRDRDGGRGGGGGWNDRRDDRREDRRDERRDDRGGYERDRDRRYRR</sequence>
<evidence type="ECO:0000313" key="4">
    <source>
        <dbReference type="Proteomes" id="UP001211907"/>
    </source>
</evidence>
<dbReference type="GO" id="GO:0005685">
    <property type="term" value="C:U1 snRNP"/>
    <property type="evidence" value="ECO:0007669"/>
    <property type="project" value="InterPro"/>
</dbReference>
<evidence type="ECO:0000313" key="3">
    <source>
        <dbReference type="EMBL" id="KAJ3132742.1"/>
    </source>
</evidence>
<keyword evidence="4" id="KW-1185">Reference proteome</keyword>
<organism evidence="3 4">
    <name type="scientific">Physocladia obscura</name>
    <dbReference type="NCBI Taxonomy" id="109957"/>
    <lineage>
        <taxon>Eukaryota</taxon>
        <taxon>Fungi</taxon>
        <taxon>Fungi incertae sedis</taxon>
        <taxon>Chytridiomycota</taxon>
        <taxon>Chytridiomycota incertae sedis</taxon>
        <taxon>Chytridiomycetes</taxon>
        <taxon>Chytridiales</taxon>
        <taxon>Chytriomycetaceae</taxon>
        <taxon>Physocladia</taxon>
    </lineage>
</organism>
<comment type="similarity">
    <text evidence="1">Belongs to the Luc7 family.</text>
</comment>
<evidence type="ECO:0000256" key="1">
    <source>
        <dbReference type="ARBA" id="ARBA00005655"/>
    </source>
</evidence>
<reference evidence="3" key="1">
    <citation type="submission" date="2020-05" db="EMBL/GenBank/DDBJ databases">
        <title>Phylogenomic resolution of chytrid fungi.</title>
        <authorList>
            <person name="Stajich J.E."/>
            <person name="Amses K."/>
            <person name="Simmons R."/>
            <person name="Seto K."/>
            <person name="Myers J."/>
            <person name="Bonds A."/>
            <person name="Quandt C.A."/>
            <person name="Barry K."/>
            <person name="Liu P."/>
            <person name="Grigoriev I."/>
            <person name="Longcore J.E."/>
            <person name="James T.Y."/>
        </authorList>
    </citation>
    <scope>NUCLEOTIDE SEQUENCE</scope>
    <source>
        <strain evidence="3">JEL0513</strain>
    </source>
</reference>
<dbReference type="EMBL" id="JADGJH010000239">
    <property type="protein sequence ID" value="KAJ3132742.1"/>
    <property type="molecule type" value="Genomic_DNA"/>
</dbReference>
<feature type="compositionally biased region" description="Basic and acidic residues" evidence="2">
    <location>
        <begin position="278"/>
        <end position="291"/>
    </location>
</feature>